<dbReference type="PANTHER" id="PTHR43028:SF5">
    <property type="entry name" value="3'(2'),5'-BISPHOSPHATE NUCLEOTIDASE 1"/>
    <property type="match status" value="1"/>
</dbReference>
<dbReference type="Proteomes" id="UP000708298">
    <property type="component" value="Unassembled WGS sequence"/>
</dbReference>
<comment type="cofactor">
    <cofactor evidence="6 7">
        <name>Mg(2+)</name>
        <dbReference type="ChEBI" id="CHEBI:18420"/>
    </cofactor>
</comment>
<comment type="function">
    <text evidence="6">Converts adenosine-3',5'-bisphosphate (PAP) to AMP.</text>
</comment>
<feature type="binding site" evidence="6 7">
    <location>
        <position position="90"/>
    </location>
    <ligand>
        <name>Mg(2+)</name>
        <dbReference type="ChEBI" id="CHEBI:18420"/>
        <label>2</label>
    </ligand>
</feature>
<dbReference type="CDD" id="cd01638">
    <property type="entry name" value="CysQ"/>
    <property type="match status" value="1"/>
</dbReference>
<keyword evidence="4 6" id="KW-0378">Hydrolase</keyword>
<dbReference type="EMBL" id="JAESVB010000007">
    <property type="protein sequence ID" value="MCB8876650.1"/>
    <property type="molecule type" value="Genomic_DNA"/>
</dbReference>
<dbReference type="PROSITE" id="PS00630">
    <property type="entry name" value="IMP_2"/>
    <property type="match status" value="1"/>
</dbReference>
<evidence type="ECO:0000313" key="9">
    <source>
        <dbReference type="Proteomes" id="UP000708298"/>
    </source>
</evidence>
<evidence type="ECO:0000256" key="6">
    <source>
        <dbReference type="HAMAP-Rule" id="MF_02095"/>
    </source>
</evidence>
<dbReference type="GO" id="GO:0000103">
    <property type="term" value="P:sulfate assimilation"/>
    <property type="evidence" value="ECO:0007669"/>
    <property type="project" value="TreeGrafter"/>
</dbReference>
<dbReference type="SUPFAM" id="SSF56655">
    <property type="entry name" value="Carbohydrate phosphatase"/>
    <property type="match status" value="1"/>
</dbReference>
<organism evidence="8 9">
    <name type="scientific">Acidisoma silvae</name>
    <dbReference type="NCBI Taxonomy" id="2802396"/>
    <lineage>
        <taxon>Bacteria</taxon>
        <taxon>Pseudomonadati</taxon>
        <taxon>Pseudomonadota</taxon>
        <taxon>Alphaproteobacteria</taxon>
        <taxon>Acetobacterales</taxon>
        <taxon>Acidocellaceae</taxon>
        <taxon>Acidisoma</taxon>
    </lineage>
</organism>
<feature type="binding site" evidence="6">
    <location>
        <position position="71"/>
    </location>
    <ligand>
        <name>substrate</name>
    </ligand>
</feature>
<evidence type="ECO:0000256" key="4">
    <source>
        <dbReference type="ARBA" id="ARBA00022801"/>
    </source>
</evidence>
<dbReference type="NCBIfam" id="TIGR01331">
    <property type="entry name" value="bisphos_cysQ"/>
    <property type="match status" value="1"/>
</dbReference>
<reference evidence="8" key="1">
    <citation type="journal article" date="2021" name="Microorganisms">
        <title>Acidisoma silvae sp. nov. and Acidisomacellulosilytica sp. nov., Two Acidophilic Bacteria Isolated from Decaying Wood, Hydrolyzing Cellulose and Producing Poly-3-hydroxybutyrate.</title>
        <authorList>
            <person name="Mieszkin S."/>
            <person name="Pouder E."/>
            <person name="Uroz S."/>
            <person name="Simon-Colin C."/>
            <person name="Alain K."/>
        </authorList>
    </citation>
    <scope>NUCLEOTIDE SEQUENCE</scope>
    <source>
        <strain evidence="8">HW T2.11</strain>
    </source>
</reference>
<reference evidence="8" key="2">
    <citation type="submission" date="2021-01" db="EMBL/GenBank/DDBJ databases">
        <authorList>
            <person name="Mieszkin S."/>
            <person name="Pouder E."/>
            <person name="Alain K."/>
        </authorList>
    </citation>
    <scope>NUCLEOTIDE SEQUENCE</scope>
    <source>
        <strain evidence="8">HW T2.11</strain>
    </source>
</reference>
<keyword evidence="5 6" id="KW-0472">Membrane</keyword>
<dbReference type="InterPro" id="IPR020550">
    <property type="entry name" value="Inositol_monophosphatase_CS"/>
</dbReference>
<feature type="binding site" evidence="6">
    <location>
        <position position="90"/>
    </location>
    <ligand>
        <name>Mg(2+)</name>
        <dbReference type="ChEBI" id="CHEBI:18420"/>
        <label>1</label>
    </ligand>
</feature>
<comment type="catalytic activity">
    <reaction evidence="6">
        <text>adenosine 3',5'-bisphosphate + H2O = AMP + phosphate</text>
        <dbReference type="Rhea" id="RHEA:10040"/>
        <dbReference type="ChEBI" id="CHEBI:15377"/>
        <dbReference type="ChEBI" id="CHEBI:43474"/>
        <dbReference type="ChEBI" id="CHEBI:58343"/>
        <dbReference type="ChEBI" id="CHEBI:456215"/>
        <dbReference type="EC" id="3.1.3.7"/>
    </reaction>
</comment>
<dbReference type="EC" id="3.1.3.7" evidence="6"/>
<dbReference type="PANTHER" id="PTHR43028">
    <property type="entry name" value="3'(2'),5'-BISPHOSPHATE NUCLEOTIDASE 1"/>
    <property type="match status" value="1"/>
</dbReference>
<feature type="binding site" evidence="6">
    <location>
        <position position="217"/>
    </location>
    <ligand>
        <name>Mg(2+)</name>
        <dbReference type="ChEBI" id="CHEBI:18420"/>
        <label>2</label>
    </ligand>
</feature>
<dbReference type="AlphaFoldDB" id="A0A963YUH9"/>
<evidence type="ECO:0000256" key="2">
    <source>
        <dbReference type="ARBA" id="ARBA00022475"/>
    </source>
</evidence>
<dbReference type="HAMAP" id="MF_02095">
    <property type="entry name" value="CysQ"/>
    <property type="match status" value="1"/>
</dbReference>
<gene>
    <name evidence="6 8" type="primary">cysQ</name>
    <name evidence="8" type="ORF">ASILVAE211_15765</name>
</gene>
<dbReference type="InterPro" id="IPR050725">
    <property type="entry name" value="CysQ/Inositol_MonoPase"/>
</dbReference>
<comment type="subcellular location">
    <subcellularLocation>
        <location evidence="6">Cell inner membrane</location>
        <topology evidence="6">Peripheral membrane protein</topology>
        <orientation evidence="6">Cytoplasmic side</orientation>
    </subcellularLocation>
</comment>
<accession>A0A963YUH9</accession>
<dbReference type="GO" id="GO:0050427">
    <property type="term" value="P:3'-phosphoadenosine 5'-phosphosulfate metabolic process"/>
    <property type="evidence" value="ECO:0007669"/>
    <property type="project" value="TreeGrafter"/>
</dbReference>
<comment type="similarity">
    <text evidence="1 6">Belongs to the inositol monophosphatase superfamily. CysQ family.</text>
</comment>
<feature type="binding site" evidence="6">
    <location>
        <begin position="92"/>
        <end position="95"/>
    </location>
    <ligand>
        <name>substrate</name>
    </ligand>
</feature>
<keyword evidence="9" id="KW-1185">Reference proteome</keyword>
<dbReference type="Pfam" id="PF00459">
    <property type="entry name" value="Inositol_P"/>
    <property type="match status" value="1"/>
</dbReference>
<feature type="binding site" evidence="7">
    <location>
        <position position="71"/>
    </location>
    <ligand>
        <name>Mg(2+)</name>
        <dbReference type="ChEBI" id="CHEBI:18420"/>
        <label>1</label>
        <note>catalytic</note>
    </ligand>
</feature>
<dbReference type="PRINTS" id="PR00377">
    <property type="entry name" value="IMPHPHTASES"/>
</dbReference>
<protein>
    <recommendedName>
        <fullName evidence="6">3'(2'),5'-bisphosphate nucleotidase CysQ</fullName>
        <ecNumber evidence="6">3.1.3.7</ecNumber>
    </recommendedName>
    <alternativeName>
        <fullName evidence="6">3'(2'),5-bisphosphonucleoside 3'(2')-phosphohydrolase</fullName>
    </alternativeName>
    <alternativeName>
        <fullName evidence="6">3'-phosphoadenosine 5'-phosphate phosphatase</fullName>
        <shortName evidence="6">PAP phosphatase</shortName>
    </alternativeName>
</protein>
<dbReference type="GO" id="GO:0000287">
    <property type="term" value="F:magnesium ion binding"/>
    <property type="evidence" value="ECO:0007669"/>
    <property type="project" value="UniProtKB-UniRule"/>
</dbReference>
<evidence type="ECO:0000313" key="8">
    <source>
        <dbReference type="EMBL" id="MCB8876650.1"/>
    </source>
</evidence>
<feature type="binding site" evidence="6">
    <location>
        <position position="71"/>
    </location>
    <ligand>
        <name>Mg(2+)</name>
        <dbReference type="ChEBI" id="CHEBI:18420"/>
        <label>1</label>
    </ligand>
</feature>
<dbReference type="Gene3D" id="3.30.540.10">
    <property type="entry name" value="Fructose-1,6-Bisphosphatase, subunit A, domain 1"/>
    <property type="match status" value="1"/>
</dbReference>
<keyword evidence="2 6" id="KW-1003">Cell membrane</keyword>
<evidence type="ECO:0000256" key="1">
    <source>
        <dbReference type="ARBA" id="ARBA00005289"/>
    </source>
</evidence>
<proteinExistence type="inferred from homology"/>
<keyword evidence="6 7" id="KW-0479">Metal-binding</keyword>
<dbReference type="InterPro" id="IPR006240">
    <property type="entry name" value="CysQ"/>
</dbReference>
<evidence type="ECO:0000256" key="3">
    <source>
        <dbReference type="ARBA" id="ARBA00022519"/>
    </source>
</evidence>
<dbReference type="RefSeq" id="WP_227322309.1">
    <property type="nucleotide sequence ID" value="NZ_JAESVB010000007.1"/>
</dbReference>
<feature type="binding site" evidence="6">
    <location>
        <position position="217"/>
    </location>
    <ligand>
        <name>substrate</name>
    </ligand>
</feature>
<dbReference type="GO" id="GO:0046854">
    <property type="term" value="P:phosphatidylinositol phosphate biosynthetic process"/>
    <property type="evidence" value="ECO:0007669"/>
    <property type="project" value="InterPro"/>
</dbReference>
<keyword evidence="6 7" id="KW-0460">Magnesium</keyword>
<comment type="caution">
    <text evidence="8">The sequence shown here is derived from an EMBL/GenBank/DDBJ whole genome shotgun (WGS) entry which is preliminary data.</text>
</comment>
<feature type="binding site" evidence="6">
    <location>
        <position position="92"/>
    </location>
    <ligand>
        <name>Mg(2+)</name>
        <dbReference type="ChEBI" id="CHEBI:18420"/>
        <label>1</label>
    </ligand>
</feature>
<sequence>MTYRPSDEALLHLAAALADRAGALILDIRARGMSVDRKADRSLVTDADAAAEALILDGLRRADPTVPVIAEEEQAAGIAPDAEHEFWLVDPLDGTRDFVAGLDDFAVNIGLVRHGEPVLGVVGVPALGQVYLGMKDFGAFRRDVAGETPITARRPPPEGMTLVVSRFHGDWQPALPPALAGQPTAATIPMGSAAKFCRIAEGVADFYPRRGRTMEWDTAAPQALVEAAGGHVCRLDDGTRLTYGKAGWENPGFFCMGRS</sequence>
<dbReference type="InterPro" id="IPR000760">
    <property type="entry name" value="Inositol_monophosphatase-like"/>
</dbReference>
<dbReference type="Gene3D" id="3.40.190.80">
    <property type="match status" value="1"/>
</dbReference>
<keyword evidence="3 6" id="KW-0997">Cell inner membrane</keyword>
<feature type="binding site" evidence="7">
    <location>
        <position position="92"/>
    </location>
    <ligand>
        <name>Mg(2+)</name>
        <dbReference type="ChEBI" id="CHEBI:18420"/>
        <label>1</label>
        <note>catalytic</note>
    </ligand>
</feature>
<dbReference type="GO" id="GO:0005886">
    <property type="term" value="C:plasma membrane"/>
    <property type="evidence" value="ECO:0007669"/>
    <property type="project" value="UniProtKB-SubCell"/>
</dbReference>
<evidence type="ECO:0000256" key="7">
    <source>
        <dbReference type="PIRSR" id="PIRSR600760-2"/>
    </source>
</evidence>
<dbReference type="GO" id="GO:0008441">
    <property type="term" value="F:3'(2'),5'-bisphosphate nucleotidase activity"/>
    <property type="evidence" value="ECO:0007669"/>
    <property type="project" value="UniProtKB-UniRule"/>
</dbReference>
<evidence type="ECO:0000256" key="5">
    <source>
        <dbReference type="ARBA" id="ARBA00023136"/>
    </source>
</evidence>
<name>A0A963YUH9_9PROT</name>
<feature type="binding site" evidence="6 7">
    <location>
        <position position="93"/>
    </location>
    <ligand>
        <name>Mg(2+)</name>
        <dbReference type="ChEBI" id="CHEBI:18420"/>
        <label>2</label>
    </ligand>
</feature>
<feature type="binding site" evidence="7">
    <location>
        <position position="217"/>
    </location>
    <ligand>
        <name>Mg(2+)</name>
        <dbReference type="ChEBI" id="CHEBI:18420"/>
        <label>1</label>
        <note>catalytic</note>
    </ligand>
</feature>